<dbReference type="Ensembl" id="ENSOCUT00000009810.3">
    <property type="protein sequence ID" value="ENSOCUP00000008455.3"/>
    <property type="gene ID" value="ENSOCUG00000024862.2"/>
</dbReference>
<dbReference type="GO" id="GO:0016236">
    <property type="term" value="P:macroautophagy"/>
    <property type="evidence" value="ECO:0007669"/>
    <property type="project" value="TreeGrafter"/>
</dbReference>
<evidence type="ECO:0000256" key="8">
    <source>
        <dbReference type="ARBA" id="ARBA00061820"/>
    </source>
</evidence>
<dbReference type="InterPro" id="IPR039517">
    <property type="entry name" value="C6orf106_UBA-like"/>
</dbReference>
<dbReference type="Gene3D" id="2.60.40.10">
    <property type="entry name" value="Immunoglobulins"/>
    <property type="match status" value="1"/>
</dbReference>
<dbReference type="eggNOG" id="KOG3805">
    <property type="taxonomic scope" value="Eukaryota"/>
</dbReference>
<dbReference type="CDD" id="cd08532">
    <property type="entry name" value="SAM_PNT-PDEF-like"/>
    <property type="match status" value="1"/>
</dbReference>
<feature type="region of interest" description="Disordered" evidence="10">
    <location>
        <begin position="286"/>
        <end position="305"/>
    </location>
</feature>
<dbReference type="Pfam" id="PF02198">
    <property type="entry name" value="SAM_PNT"/>
    <property type="match status" value="1"/>
</dbReference>
<dbReference type="GO" id="GO:0005634">
    <property type="term" value="C:nucleus"/>
    <property type="evidence" value="ECO:0007669"/>
    <property type="project" value="UniProtKB-SubCell"/>
</dbReference>
<dbReference type="Bgee" id="ENSOCUG00000024862">
    <property type="expression patterns" value="Expressed in blood and 16 other cell types or tissues"/>
</dbReference>
<dbReference type="InParanoid" id="G1SXZ2"/>
<dbReference type="STRING" id="9986.ENSOCUP00000008455"/>
<dbReference type="Pfam" id="PF16158">
    <property type="entry name" value="N_BRCA1_IG"/>
    <property type="match status" value="1"/>
</dbReference>
<dbReference type="Pfam" id="PF14555">
    <property type="entry name" value="UBA_4"/>
    <property type="match status" value="1"/>
</dbReference>
<evidence type="ECO:0000313" key="12">
    <source>
        <dbReference type="Ensembl" id="ENSOCUP00000008455.3"/>
    </source>
</evidence>
<dbReference type="GO" id="GO:0045087">
    <property type="term" value="P:innate immune response"/>
    <property type="evidence" value="ECO:0007669"/>
    <property type="project" value="UniProtKB-KW"/>
</dbReference>
<protein>
    <recommendedName>
        <fullName evidence="9">Protein ILRUN</fullName>
    </recommendedName>
</protein>
<dbReference type="Proteomes" id="UP000001811">
    <property type="component" value="Chromosome 12"/>
</dbReference>
<feature type="domain" description="PNT" evidence="11">
    <location>
        <begin position="342"/>
        <end position="426"/>
    </location>
</feature>
<dbReference type="InterPro" id="IPR003118">
    <property type="entry name" value="Pointed_dom"/>
</dbReference>
<dbReference type="InterPro" id="IPR032350">
    <property type="entry name" value="Nbr1_FW"/>
</dbReference>
<dbReference type="ExpressionAtlas" id="G1SXZ2">
    <property type="expression patterns" value="baseline"/>
</dbReference>
<dbReference type="CDD" id="cd14947">
    <property type="entry name" value="NBR1_like"/>
    <property type="match status" value="1"/>
</dbReference>
<evidence type="ECO:0000256" key="10">
    <source>
        <dbReference type="SAM" id="MobiDB-lite"/>
    </source>
</evidence>
<dbReference type="AlphaFoldDB" id="G1SXZ2"/>
<dbReference type="FunFam" id="1.10.150.50:FF:000050">
    <property type="entry name" value="SAM pointed domain containing ETS transcription factor"/>
    <property type="match status" value="1"/>
</dbReference>
<dbReference type="InterPro" id="IPR013761">
    <property type="entry name" value="SAM/pointed_sf"/>
</dbReference>
<reference evidence="12" key="3">
    <citation type="submission" date="2025-09" db="UniProtKB">
        <authorList>
            <consortium name="Ensembl"/>
        </authorList>
    </citation>
    <scope>IDENTIFICATION</scope>
    <source>
        <strain evidence="12">Thorbecke</strain>
    </source>
</reference>
<dbReference type="CDD" id="cd14349">
    <property type="entry name" value="UBA_CF106"/>
    <property type="match status" value="1"/>
</dbReference>
<dbReference type="PROSITE" id="PS51433">
    <property type="entry name" value="PNT"/>
    <property type="match status" value="1"/>
</dbReference>
<proteinExistence type="predicted"/>
<keyword evidence="5" id="KW-0391">Immunity</keyword>
<dbReference type="InterPro" id="IPR013783">
    <property type="entry name" value="Ig-like_fold"/>
</dbReference>
<dbReference type="SUPFAM" id="SSF46934">
    <property type="entry name" value="UBA-like"/>
    <property type="match status" value="1"/>
</dbReference>
<evidence type="ECO:0000256" key="3">
    <source>
        <dbReference type="ARBA" id="ARBA00022490"/>
    </source>
</evidence>
<dbReference type="GO" id="GO:0043565">
    <property type="term" value="F:sequence-specific DNA binding"/>
    <property type="evidence" value="ECO:0007669"/>
    <property type="project" value="InterPro"/>
</dbReference>
<keyword evidence="13" id="KW-1185">Reference proteome</keyword>
<dbReference type="SMR" id="G1SXZ2"/>
<dbReference type="FunFam" id="1.10.8.10:FF:000015">
    <property type="entry name" value="Chromosome 6 C6orf106 homolog"/>
    <property type="match status" value="1"/>
</dbReference>
<dbReference type="GO" id="GO:0043130">
    <property type="term" value="F:ubiquitin binding"/>
    <property type="evidence" value="ECO:0007669"/>
    <property type="project" value="TreeGrafter"/>
</dbReference>
<evidence type="ECO:0000259" key="11">
    <source>
        <dbReference type="PROSITE" id="PS51433"/>
    </source>
</evidence>
<dbReference type="PANTHER" id="PTHR20930:SF0">
    <property type="entry name" value="PROTEIN ILRUN"/>
    <property type="match status" value="1"/>
</dbReference>
<dbReference type="GeneTree" id="ENSGT00940000157549"/>
<dbReference type="Gene3D" id="1.10.8.10">
    <property type="entry name" value="DNA helicase RuvA subunit, C-terminal domain"/>
    <property type="match status" value="1"/>
</dbReference>
<evidence type="ECO:0000313" key="13">
    <source>
        <dbReference type="Proteomes" id="UP000001811"/>
    </source>
</evidence>
<evidence type="ECO:0000256" key="6">
    <source>
        <dbReference type="ARBA" id="ARBA00023242"/>
    </source>
</evidence>
<evidence type="ECO:0000256" key="7">
    <source>
        <dbReference type="ARBA" id="ARBA00053527"/>
    </source>
</evidence>
<evidence type="ECO:0000256" key="2">
    <source>
        <dbReference type="ARBA" id="ARBA00004496"/>
    </source>
</evidence>
<comment type="function">
    <text evidence="7">Negative regulator of innate antiviral response. Blocks IRF3-dependent cytokine production such as IFNA, IFNB and TNF. Interacts with IRF3 and inhibits IRF3 recruitment to type I IFN promoter sequences while also reducing nuclear levels of the coactivators EP300 and CREBBP.</text>
</comment>
<accession>G1SXZ2</accession>
<dbReference type="Gene3D" id="1.10.150.50">
    <property type="entry name" value="Transcription Factor, Ets-1"/>
    <property type="match status" value="1"/>
</dbReference>
<dbReference type="FunFam" id="2.60.40.10:FF:000289">
    <property type="entry name" value="Chromosome 6 open reading frame 106"/>
    <property type="match status" value="1"/>
</dbReference>
<comment type="subunit">
    <text evidence="8">Interacts with IRF3; the interaction inhibits IRF3 binding to its DNA consensus sequence.</text>
</comment>
<keyword evidence="4" id="KW-0399">Innate immunity</keyword>
<reference evidence="12" key="2">
    <citation type="submission" date="2025-08" db="UniProtKB">
        <authorList>
            <consortium name="Ensembl"/>
        </authorList>
    </citation>
    <scope>IDENTIFICATION</scope>
    <source>
        <strain evidence="12">Thorbecke</strain>
    </source>
</reference>
<dbReference type="PANTHER" id="PTHR20930">
    <property type="entry name" value="OVARIAN CARCINOMA ANTIGEN CA125-RELATED"/>
    <property type="match status" value="1"/>
</dbReference>
<keyword evidence="3" id="KW-0963">Cytoplasm</keyword>
<organism evidence="12 13">
    <name type="scientific">Oryctolagus cuniculus</name>
    <name type="common">Rabbit</name>
    <dbReference type="NCBI Taxonomy" id="9986"/>
    <lineage>
        <taxon>Eukaryota</taxon>
        <taxon>Metazoa</taxon>
        <taxon>Chordata</taxon>
        <taxon>Craniata</taxon>
        <taxon>Vertebrata</taxon>
        <taxon>Euteleostomi</taxon>
        <taxon>Mammalia</taxon>
        <taxon>Eutheria</taxon>
        <taxon>Euarchontoglires</taxon>
        <taxon>Glires</taxon>
        <taxon>Lagomorpha</taxon>
        <taxon>Leporidae</taxon>
        <taxon>Oryctolagus</taxon>
    </lineage>
</organism>
<name>G1SXZ2_RABIT</name>
<dbReference type="SMART" id="SM00251">
    <property type="entry name" value="SAM_PNT"/>
    <property type="match status" value="1"/>
</dbReference>
<evidence type="ECO:0000256" key="4">
    <source>
        <dbReference type="ARBA" id="ARBA00022588"/>
    </source>
</evidence>
<comment type="subcellular location">
    <subcellularLocation>
        <location evidence="2">Cytoplasm</location>
    </subcellularLocation>
    <subcellularLocation>
        <location evidence="1">Nucleus</location>
    </subcellularLocation>
</comment>
<dbReference type="EMBL" id="AAGW02017786">
    <property type="status" value="NOT_ANNOTATED_CDS"/>
    <property type="molecule type" value="Genomic_DNA"/>
</dbReference>
<reference evidence="12 13" key="1">
    <citation type="journal article" date="2011" name="Nature">
        <title>A high-resolution map of human evolutionary constraint using 29 mammals.</title>
        <authorList>
            <person name="Lindblad-Toh K."/>
            <person name="Garber M."/>
            <person name="Zuk O."/>
            <person name="Lin M.F."/>
            <person name="Parker B.J."/>
            <person name="Washietl S."/>
            <person name="Kheradpour P."/>
            <person name="Ernst J."/>
            <person name="Jordan G."/>
            <person name="Mauceli E."/>
            <person name="Ward L.D."/>
            <person name="Lowe C.B."/>
            <person name="Holloway A.K."/>
            <person name="Clamp M."/>
            <person name="Gnerre S."/>
            <person name="Alfoldi J."/>
            <person name="Beal K."/>
            <person name="Chang J."/>
            <person name="Clawson H."/>
            <person name="Cuff J."/>
            <person name="Di Palma F."/>
            <person name="Fitzgerald S."/>
            <person name="Flicek P."/>
            <person name="Guttman M."/>
            <person name="Hubisz M.J."/>
            <person name="Jaffe D.B."/>
            <person name="Jungreis I."/>
            <person name="Kent W.J."/>
            <person name="Kostka D."/>
            <person name="Lara M."/>
            <person name="Martins A.L."/>
            <person name="Massingham T."/>
            <person name="Moltke I."/>
            <person name="Raney B.J."/>
            <person name="Rasmussen M.D."/>
            <person name="Robinson J."/>
            <person name="Stark A."/>
            <person name="Vilella A.J."/>
            <person name="Wen J."/>
            <person name="Xie X."/>
            <person name="Zody M.C."/>
            <person name="Baldwin J."/>
            <person name="Bloom T."/>
            <person name="Chin C.W."/>
            <person name="Heiman D."/>
            <person name="Nicol R."/>
            <person name="Nusbaum C."/>
            <person name="Young S."/>
            <person name="Wilkinson J."/>
            <person name="Worley K.C."/>
            <person name="Kovar C.L."/>
            <person name="Muzny D.M."/>
            <person name="Gibbs R.A."/>
            <person name="Cree A."/>
            <person name="Dihn H.H."/>
            <person name="Fowler G."/>
            <person name="Jhangiani S."/>
            <person name="Joshi V."/>
            <person name="Lee S."/>
            <person name="Lewis L.R."/>
            <person name="Nazareth L.V."/>
            <person name="Okwuonu G."/>
            <person name="Santibanez J."/>
            <person name="Warren W.C."/>
            <person name="Mardis E.R."/>
            <person name="Weinstock G.M."/>
            <person name="Wilson R.K."/>
            <person name="Delehaunty K."/>
            <person name="Dooling D."/>
            <person name="Fronik C."/>
            <person name="Fulton L."/>
            <person name="Fulton B."/>
            <person name="Graves T."/>
            <person name="Minx P."/>
            <person name="Sodergren E."/>
            <person name="Birney E."/>
            <person name="Margulies E.H."/>
            <person name="Herrero J."/>
            <person name="Green E.D."/>
            <person name="Haussler D."/>
            <person name="Siepel A."/>
            <person name="Goldman N."/>
            <person name="Pollard K.S."/>
            <person name="Pedersen J.S."/>
            <person name="Lander E.S."/>
            <person name="Kellis M."/>
        </authorList>
    </citation>
    <scope>NUCLEOTIDE SEQUENCE [LARGE SCALE GENOMIC DNA]</scope>
    <source>
        <strain evidence="12 13">Thorbecke inbred</strain>
    </source>
</reference>
<dbReference type="HOGENOM" id="CLU_877059_0_0_1"/>
<dbReference type="SUPFAM" id="SSF47769">
    <property type="entry name" value="SAM/Pointed domain"/>
    <property type="match status" value="1"/>
</dbReference>
<dbReference type="PaxDb" id="9986-ENSOCUP00000025954"/>
<keyword evidence="6" id="KW-0539">Nucleus</keyword>
<sequence>MEGMDVDLDPELMQKFSCLGTTDKDVLISEFQRLLGFQLNPAGCAFFLDMTNWNLQAAIGAYYDFESPNISVPSMSFVEDVTIGEGESIPPDTQFIKTWRIQNSGAEAWPPGVCLKYVGGDQFGHVNMVMVRSLEPQEIADVSVQMCSPSRAGMYQGQWRMCTATGLYYGDVIWVILSVEVGGLLGVTQQLSSFRNGVQHTATSQDAAAGTSSSGMGSASPGLSNLPPGRPLLPPDAALRTGLEKGAAGAAGGRDWSPSPPATPEQGLSAFYLSYFDMLCPDDSGWAAKGPGAGSREEPPEEPEQCPVIDSQAPGGGLDLVPGGLSLEEHSLEQVQSMVVGEVLKDIETACKLLNITADPVDWSPGNVQKWLLWTEHQYRLPPVGKAFQELGGKELCAMSEEQFRQRSPLGGDVLHAHLDIWKSGELWPGWGLSLLRSWPGPSGEAALGPHPHSVLGLRSNSSCLPGS</sequence>
<evidence type="ECO:0000256" key="5">
    <source>
        <dbReference type="ARBA" id="ARBA00022859"/>
    </source>
</evidence>
<evidence type="ECO:0000256" key="1">
    <source>
        <dbReference type="ARBA" id="ARBA00004123"/>
    </source>
</evidence>
<dbReference type="InterPro" id="IPR009060">
    <property type="entry name" value="UBA-like_sf"/>
</dbReference>
<dbReference type="GO" id="GO:0000407">
    <property type="term" value="C:phagophore assembly site"/>
    <property type="evidence" value="ECO:0007669"/>
    <property type="project" value="TreeGrafter"/>
</dbReference>
<evidence type="ECO:0000256" key="9">
    <source>
        <dbReference type="ARBA" id="ARBA00070744"/>
    </source>
</evidence>
<feature type="region of interest" description="Disordered" evidence="10">
    <location>
        <begin position="202"/>
        <end position="237"/>
    </location>
</feature>
<feature type="compositionally biased region" description="Low complexity" evidence="10">
    <location>
        <begin position="207"/>
        <end position="224"/>
    </location>
</feature>